<dbReference type="Pfam" id="PF01794">
    <property type="entry name" value="Ferric_reduct"/>
    <property type="match status" value="1"/>
</dbReference>
<name>A0A955LWI3_UNCKA</name>
<evidence type="ECO:0000313" key="7">
    <source>
        <dbReference type="EMBL" id="MCA9398018.1"/>
    </source>
</evidence>
<reference evidence="7" key="1">
    <citation type="submission" date="2020-04" db="EMBL/GenBank/DDBJ databases">
        <authorList>
            <person name="Zhang T."/>
        </authorList>
    </citation>
    <scope>NUCLEOTIDE SEQUENCE</scope>
    <source>
        <strain evidence="7">HKST-UBA02</strain>
    </source>
</reference>
<feature type="non-terminal residue" evidence="7">
    <location>
        <position position="229"/>
    </location>
</feature>
<reference evidence="7" key="2">
    <citation type="journal article" date="2021" name="Microbiome">
        <title>Successional dynamics and alternative stable states in a saline activated sludge microbial community over 9 years.</title>
        <authorList>
            <person name="Wang Y."/>
            <person name="Ye J."/>
            <person name="Ju F."/>
            <person name="Liu L."/>
            <person name="Boyd J.A."/>
            <person name="Deng Y."/>
            <person name="Parks D.H."/>
            <person name="Jiang X."/>
            <person name="Yin X."/>
            <person name="Woodcroft B.J."/>
            <person name="Tyson G.W."/>
            <person name="Hugenholtz P."/>
            <person name="Polz M.F."/>
            <person name="Zhang T."/>
        </authorList>
    </citation>
    <scope>NUCLEOTIDE SEQUENCE</scope>
    <source>
        <strain evidence="7">HKST-UBA02</strain>
    </source>
</reference>
<gene>
    <name evidence="7" type="ORF">KC573_04265</name>
</gene>
<evidence type="ECO:0000256" key="3">
    <source>
        <dbReference type="ARBA" id="ARBA00022989"/>
    </source>
</evidence>
<keyword evidence="2 5" id="KW-0812">Transmembrane</keyword>
<dbReference type="AlphaFoldDB" id="A0A955LWI3"/>
<dbReference type="Proteomes" id="UP000699691">
    <property type="component" value="Unassembled WGS sequence"/>
</dbReference>
<keyword evidence="4 5" id="KW-0472">Membrane</keyword>
<feature type="transmembrane region" description="Helical" evidence="5">
    <location>
        <begin position="130"/>
        <end position="150"/>
    </location>
</feature>
<evidence type="ECO:0000259" key="6">
    <source>
        <dbReference type="Pfam" id="PF01794"/>
    </source>
</evidence>
<feature type="transmembrane region" description="Helical" evidence="5">
    <location>
        <begin position="51"/>
        <end position="68"/>
    </location>
</feature>
<evidence type="ECO:0000313" key="8">
    <source>
        <dbReference type="Proteomes" id="UP000699691"/>
    </source>
</evidence>
<dbReference type="EMBL" id="JAGQKY010000243">
    <property type="protein sequence ID" value="MCA9398018.1"/>
    <property type="molecule type" value="Genomic_DNA"/>
</dbReference>
<dbReference type="GO" id="GO:0016020">
    <property type="term" value="C:membrane"/>
    <property type="evidence" value="ECO:0007669"/>
    <property type="project" value="UniProtKB-SubCell"/>
</dbReference>
<evidence type="ECO:0000256" key="4">
    <source>
        <dbReference type="ARBA" id="ARBA00023136"/>
    </source>
</evidence>
<comment type="caution">
    <text evidence="7">The sequence shown here is derived from an EMBL/GenBank/DDBJ whole genome shotgun (WGS) entry which is preliminary data.</text>
</comment>
<protein>
    <submittedName>
        <fullName evidence="7">Ferric reductase-like transmembrane domain-containing protein</fullName>
    </submittedName>
</protein>
<proteinExistence type="predicted"/>
<organism evidence="7 8">
    <name type="scientific">candidate division WWE3 bacterium</name>
    <dbReference type="NCBI Taxonomy" id="2053526"/>
    <lineage>
        <taxon>Bacteria</taxon>
        <taxon>Katanobacteria</taxon>
    </lineage>
</organism>
<evidence type="ECO:0000256" key="5">
    <source>
        <dbReference type="SAM" id="Phobius"/>
    </source>
</evidence>
<accession>A0A955LWI3</accession>
<dbReference type="InterPro" id="IPR013130">
    <property type="entry name" value="Fe3_Rdtase_TM_dom"/>
</dbReference>
<feature type="transmembrane region" description="Helical" evidence="5">
    <location>
        <begin position="89"/>
        <end position="110"/>
    </location>
</feature>
<feature type="transmembrane region" description="Helical" evidence="5">
    <location>
        <begin position="189"/>
        <end position="211"/>
    </location>
</feature>
<comment type="subcellular location">
    <subcellularLocation>
        <location evidence="1">Membrane</location>
        <topology evidence="1">Multi-pass membrane protein</topology>
    </subcellularLocation>
</comment>
<feature type="domain" description="Ferric oxidoreductase" evidence="6">
    <location>
        <begin position="53"/>
        <end position="171"/>
    </location>
</feature>
<feature type="transmembrane region" description="Helical" evidence="5">
    <location>
        <begin position="157"/>
        <end position="177"/>
    </location>
</feature>
<feature type="transmembrane region" description="Helical" evidence="5">
    <location>
        <begin position="12"/>
        <end position="31"/>
    </location>
</feature>
<evidence type="ECO:0000256" key="2">
    <source>
        <dbReference type="ARBA" id="ARBA00022692"/>
    </source>
</evidence>
<evidence type="ECO:0000256" key="1">
    <source>
        <dbReference type="ARBA" id="ARBA00004141"/>
    </source>
</evidence>
<keyword evidence="3 5" id="KW-1133">Transmembrane helix</keyword>
<sequence>MNFHFLQLRRLKIRVILLSPLVITFVLWWLAKIDRGSVVSISELPRLGSQIVALWSVILLSYSYILSSRTHVLEKFLRGLDKVYQYHALIGKAVFVCILLHPALLIIYHFGNWSEVMSLIIPFVGNTSLAKSAALVGLFLYVLLISVTLLKVFSYHIWKLTHSFIGIPFFLISYHSLFAESDVKHYVPLQIWMLIWIGVGILAYLYITLLYKSLGPKHRYSVSSVKKVG</sequence>